<dbReference type="InterPro" id="IPR036010">
    <property type="entry name" value="2Fe-2S_ferredoxin-like_sf"/>
</dbReference>
<keyword evidence="7" id="KW-0677">Repeat</keyword>
<dbReference type="eggNOG" id="COG4624">
    <property type="taxonomic scope" value="Bacteria"/>
</dbReference>
<dbReference type="PANTHER" id="PTHR11615">
    <property type="entry name" value="NITRATE, FORMATE, IRON DEHYDROGENASE"/>
    <property type="match status" value="1"/>
</dbReference>
<evidence type="ECO:0000256" key="12">
    <source>
        <dbReference type="ARBA" id="ARBA00023136"/>
    </source>
</evidence>
<keyword evidence="4" id="KW-0004">4Fe-4S</keyword>
<comment type="cofactor">
    <cofactor evidence="1">
        <name>[4Fe-4S] cluster</name>
        <dbReference type="ChEBI" id="CHEBI:49883"/>
    </cofactor>
</comment>
<sequence>MELISLTIDGITVQVPEDATVLEAAQTADIAIPTLCHFPGIESFGLCRVCVVEVEGYAKLLPACVVKVKAGMVVKTQTPQIIQARRMSVEMLIAQHPMQCLTCYRNGKCQLQDLAQHYGIQQARFTRRDASLPIDHKSPAITHDPNMCILCGLCIRACRNIQAVDVIDFAYRSDKRRIEPAFGQSLSDVECITCGQCIQVCPVNSFYETRELPVVQAALQDPEKHVVAIVSPVAGVSIGEEFGLDVGMSFHQQLTSALKEIGFARVFDAGVGVDIALLEESYQLLTRVKSQKRLPMFSSSSPAWVKYIEHFYPERLSLLSTCKSPVQALAALVKTYYAQQQQIEPEQIFTVSITPCSAEKFERTRSEMIVNGCVAIDACLTTKETASLLQGMTGDLLLSIPPQPYDPPFDEASGAGMLFGAAGGMLEGVMRTFYELFTERKLKSPEFPAMRKPEGWKEIALKVGEETLNIAIVNGTGNVKALMEKLAQGQKQYHYIEIKGCPDGCARGGGQPLPCAQETIHARSRALYELDAEKSTRKAHENPCIKAIYEHFLKKPAGPESKKLLHTTFTQRERYL</sequence>
<dbReference type="CDD" id="cd00207">
    <property type="entry name" value="fer2"/>
    <property type="match status" value="1"/>
</dbReference>
<evidence type="ECO:0000259" key="16">
    <source>
        <dbReference type="PROSITE" id="PS51839"/>
    </source>
</evidence>
<dbReference type="GO" id="GO:0046872">
    <property type="term" value="F:metal ion binding"/>
    <property type="evidence" value="ECO:0007669"/>
    <property type="project" value="UniProtKB-KW"/>
</dbReference>
<evidence type="ECO:0000259" key="14">
    <source>
        <dbReference type="PROSITE" id="PS51085"/>
    </source>
</evidence>
<feature type="domain" description="4Fe-4S ferredoxin-type" evidence="15">
    <location>
        <begin position="139"/>
        <end position="169"/>
    </location>
</feature>
<dbReference type="InterPro" id="IPR017896">
    <property type="entry name" value="4Fe4S_Fe-S-bd"/>
</dbReference>
<protein>
    <submittedName>
        <fullName evidence="17">Hydrogenase, Fe-only</fullName>
    </submittedName>
</protein>
<comment type="similarity">
    <text evidence="3">Belongs to the complex I 75 kDa subunit family.</text>
</comment>
<evidence type="ECO:0000259" key="15">
    <source>
        <dbReference type="PROSITE" id="PS51379"/>
    </source>
</evidence>
<evidence type="ECO:0000256" key="5">
    <source>
        <dbReference type="ARBA" id="ARBA00022714"/>
    </source>
</evidence>
<dbReference type="InterPro" id="IPR004108">
    <property type="entry name" value="Fe_hydrogenase_lsu_C"/>
</dbReference>
<dbReference type="Gene3D" id="4.10.260.20">
    <property type="entry name" value="Iron hydrogenase, small subunit"/>
    <property type="match status" value="1"/>
</dbReference>
<dbReference type="InterPro" id="IPR036991">
    <property type="entry name" value="Fe_hydrogenase_ssu_sf"/>
</dbReference>
<keyword evidence="6" id="KW-0479">Metal-binding</keyword>
<dbReference type="InterPro" id="IPR017900">
    <property type="entry name" value="4Fe4S_Fe_S_CS"/>
</dbReference>
<dbReference type="Gene3D" id="3.40.950.10">
    <property type="entry name" value="Fe-only Hydrogenase (Larger Subunit), Chain L, domain 3"/>
    <property type="match status" value="1"/>
</dbReference>
<dbReference type="FunFam" id="3.30.70.20:FF:000035">
    <property type="entry name" value="Iron hydrogenase 1"/>
    <property type="match status" value="1"/>
</dbReference>
<keyword evidence="11" id="KW-0520">NAD</keyword>
<dbReference type="PROSITE" id="PS51085">
    <property type="entry name" value="2FE2S_FER_2"/>
    <property type="match status" value="1"/>
</dbReference>
<dbReference type="PROSITE" id="PS51379">
    <property type="entry name" value="4FE4S_FER_2"/>
    <property type="match status" value="2"/>
</dbReference>
<dbReference type="AlphaFoldDB" id="A0A081C8Y1"/>
<comment type="cofactor">
    <cofactor evidence="13">
        <name>[2Fe-2S] cluster</name>
        <dbReference type="ChEBI" id="CHEBI:190135"/>
    </cofactor>
</comment>
<evidence type="ECO:0000313" key="17">
    <source>
        <dbReference type="EMBL" id="GAK61036.1"/>
    </source>
</evidence>
<keyword evidence="18" id="KW-1185">Reference proteome</keyword>
<dbReference type="STRING" id="1499967.U27_00934"/>
<evidence type="ECO:0000256" key="13">
    <source>
        <dbReference type="ARBA" id="ARBA00034078"/>
    </source>
</evidence>
<dbReference type="Gene3D" id="3.10.20.740">
    <property type="match status" value="1"/>
</dbReference>
<dbReference type="GO" id="GO:0051537">
    <property type="term" value="F:2 iron, 2 sulfur cluster binding"/>
    <property type="evidence" value="ECO:0007669"/>
    <property type="project" value="UniProtKB-KW"/>
</dbReference>
<evidence type="ECO:0000256" key="11">
    <source>
        <dbReference type="ARBA" id="ARBA00023027"/>
    </source>
</evidence>
<comment type="subcellular location">
    <subcellularLocation>
        <location evidence="2">Membrane</location>
    </subcellularLocation>
</comment>
<dbReference type="SUPFAM" id="SSF53920">
    <property type="entry name" value="Fe-only hydrogenase"/>
    <property type="match status" value="1"/>
</dbReference>
<dbReference type="Pfam" id="PF13510">
    <property type="entry name" value="Fer2_4"/>
    <property type="match status" value="1"/>
</dbReference>
<accession>A0A081C8Y1</accession>
<evidence type="ECO:0000256" key="7">
    <source>
        <dbReference type="ARBA" id="ARBA00022737"/>
    </source>
</evidence>
<keyword evidence="8" id="KW-1278">Translocase</keyword>
<reference evidence="17" key="1">
    <citation type="journal article" date="2015" name="PeerJ">
        <title>First genomic representation of candidate bacterial phylum KSB3 points to enhanced environmental sensing as a trigger of wastewater bulking.</title>
        <authorList>
            <person name="Sekiguchi Y."/>
            <person name="Ohashi A."/>
            <person name="Parks D.H."/>
            <person name="Yamauchi T."/>
            <person name="Tyson G.W."/>
            <person name="Hugenholtz P."/>
        </authorList>
    </citation>
    <scope>NUCLEOTIDE SEQUENCE [LARGE SCALE GENOMIC DNA]</scope>
</reference>
<evidence type="ECO:0000256" key="4">
    <source>
        <dbReference type="ARBA" id="ARBA00022485"/>
    </source>
</evidence>
<dbReference type="Proteomes" id="UP000030661">
    <property type="component" value="Unassembled WGS sequence"/>
</dbReference>
<dbReference type="Pfam" id="PF12838">
    <property type="entry name" value="Fer4_7"/>
    <property type="match status" value="1"/>
</dbReference>
<dbReference type="PROSITE" id="PS51839">
    <property type="entry name" value="4FE4S_HC3"/>
    <property type="match status" value="1"/>
</dbReference>
<dbReference type="InterPro" id="IPR050340">
    <property type="entry name" value="Cytosolic_Fe-S_CAF"/>
</dbReference>
<dbReference type="InterPro" id="IPR003149">
    <property type="entry name" value="Fe_hydrogenase_ssu"/>
</dbReference>
<feature type="domain" description="4Fe-4S His(Cys)3-ligated-type" evidence="16">
    <location>
        <begin position="80"/>
        <end position="119"/>
    </location>
</feature>
<dbReference type="SMART" id="SM00902">
    <property type="entry name" value="Fe_hyd_SSU"/>
    <property type="match status" value="1"/>
</dbReference>
<feature type="domain" description="4Fe-4S ferredoxin-type" evidence="15">
    <location>
        <begin position="183"/>
        <end position="211"/>
    </location>
</feature>
<dbReference type="Gene3D" id="3.30.70.20">
    <property type="match status" value="1"/>
</dbReference>
<name>A0A081C8Y1_VECG1</name>
<evidence type="ECO:0000256" key="9">
    <source>
        <dbReference type="ARBA" id="ARBA00023004"/>
    </source>
</evidence>
<dbReference type="eggNOG" id="COG3383">
    <property type="taxonomic scope" value="Bacteria"/>
</dbReference>
<feature type="domain" description="2Fe-2S ferredoxin-type" evidence="14">
    <location>
        <begin position="2"/>
        <end position="80"/>
    </location>
</feature>
<dbReference type="InterPro" id="IPR019574">
    <property type="entry name" value="NADH_UbQ_OxRdtase_Gsu_4Fe4S-bd"/>
</dbReference>
<evidence type="ECO:0000256" key="2">
    <source>
        <dbReference type="ARBA" id="ARBA00004370"/>
    </source>
</evidence>
<organism evidence="17">
    <name type="scientific">Vecturithrix granuli</name>
    <dbReference type="NCBI Taxonomy" id="1499967"/>
    <lineage>
        <taxon>Bacteria</taxon>
        <taxon>Candidatus Moduliflexota</taxon>
        <taxon>Candidatus Vecturitrichia</taxon>
        <taxon>Candidatus Vecturitrichales</taxon>
        <taxon>Candidatus Vecturitrichaceae</taxon>
        <taxon>Candidatus Vecturithrix</taxon>
    </lineage>
</organism>
<dbReference type="GO" id="GO:0016020">
    <property type="term" value="C:membrane"/>
    <property type="evidence" value="ECO:0007669"/>
    <property type="project" value="UniProtKB-SubCell"/>
</dbReference>
<dbReference type="Pfam" id="PF10588">
    <property type="entry name" value="NADH-G_4Fe-4S_3"/>
    <property type="match status" value="1"/>
</dbReference>
<dbReference type="Gene3D" id="3.40.50.1780">
    <property type="match status" value="1"/>
</dbReference>
<dbReference type="SMART" id="SM00929">
    <property type="entry name" value="NADH-G_4Fe-4S_3"/>
    <property type="match status" value="1"/>
</dbReference>
<dbReference type="EMBL" id="DF820476">
    <property type="protein sequence ID" value="GAK61036.1"/>
    <property type="molecule type" value="Genomic_DNA"/>
</dbReference>
<keyword evidence="5" id="KW-0001">2Fe-2S</keyword>
<dbReference type="SUPFAM" id="SSF54862">
    <property type="entry name" value="4Fe-4S ferredoxins"/>
    <property type="match status" value="1"/>
</dbReference>
<dbReference type="Pfam" id="PF02906">
    <property type="entry name" value="Fe_hyd_lg_C"/>
    <property type="match status" value="1"/>
</dbReference>
<evidence type="ECO:0000256" key="6">
    <source>
        <dbReference type="ARBA" id="ARBA00022723"/>
    </source>
</evidence>
<proteinExistence type="inferred from homology"/>
<keyword evidence="10" id="KW-0411">Iron-sulfur</keyword>
<dbReference type="FunFam" id="3.10.20.740:FF:000004">
    <property type="entry name" value="NADH-quinone oxidoreductase"/>
    <property type="match status" value="1"/>
</dbReference>
<evidence type="ECO:0000256" key="8">
    <source>
        <dbReference type="ARBA" id="ARBA00022967"/>
    </source>
</evidence>
<dbReference type="InterPro" id="IPR001041">
    <property type="entry name" value="2Fe-2S_ferredoxin-type"/>
</dbReference>
<keyword evidence="12" id="KW-0472">Membrane</keyword>
<evidence type="ECO:0000313" key="18">
    <source>
        <dbReference type="Proteomes" id="UP000030661"/>
    </source>
</evidence>
<evidence type="ECO:0000256" key="10">
    <source>
        <dbReference type="ARBA" id="ARBA00023014"/>
    </source>
</evidence>
<dbReference type="PROSITE" id="PS00198">
    <property type="entry name" value="4FE4S_FER_1"/>
    <property type="match status" value="1"/>
</dbReference>
<dbReference type="HOGENOM" id="CLU_018240_2_1_0"/>
<dbReference type="Pfam" id="PF02256">
    <property type="entry name" value="Fe_hyd_SSU"/>
    <property type="match status" value="1"/>
</dbReference>
<dbReference type="GO" id="GO:0051539">
    <property type="term" value="F:4 iron, 4 sulfur cluster binding"/>
    <property type="evidence" value="ECO:0007669"/>
    <property type="project" value="UniProtKB-KW"/>
</dbReference>
<gene>
    <name evidence="17" type="ORF">U27_00934</name>
</gene>
<dbReference type="GO" id="GO:0016491">
    <property type="term" value="F:oxidoreductase activity"/>
    <property type="evidence" value="ECO:0007669"/>
    <property type="project" value="InterPro"/>
</dbReference>
<dbReference type="InterPro" id="IPR009016">
    <property type="entry name" value="Fe_hydrogenase"/>
</dbReference>
<evidence type="ECO:0000256" key="1">
    <source>
        <dbReference type="ARBA" id="ARBA00001966"/>
    </source>
</evidence>
<evidence type="ECO:0000256" key="3">
    <source>
        <dbReference type="ARBA" id="ARBA00005404"/>
    </source>
</evidence>
<keyword evidence="9" id="KW-0408">Iron</keyword>
<dbReference type="SUPFAM" id="SSF54292">
    <property type="entry name" value="2Fe-2S ferredoxin-like"/>
    <property type="match status" value="1"/>
</dbReference>